<comment type="subcellular location">
    <subcellularLocation>
        <location evidence="1">Membrane</location>
        <topology evidence="1">Single-pass membrane protein</topology>
    </subcellularLocation>
</comment>
<evidence type="ECO:0000313" key="9">
    <source>
        <dbReference type="EMBL" id="SPF75852.1"/>
    </source>
</evidence>
<dbReference type="InterPro" id="IPR010201">
    <property type="entry name" value="HflK"/>
</dbReference>
<evidence type="ECO:0000256" key="1">
    <source>
        <dbReference type="ARBA" id="ARBA00004167"/>
    </source>
</evidence>
<name>A0A2R8AIH6_9RHOB</name>
<dbReference type="PANTHER" id="PTHR43327:SF2">
    <property type="entry name" value="MODULATOR OF FTSH PROTEASE HFLK"/>
    <property type="match status" value="1"/>
</dbReference>
<protein>
    <recommendedName>
        <fullName evidence="6">Protein HflK</fullName>
    </recommendedName>
</protein>
<evidence type="ECO:0000256" key="5">
    <source>
        <dbReference type="ARBA" id="ARBA00023136"/>
    </source>
</evidence>
<feature type="compositionally biased region" description="Gly residues" evidence="7">
    <location>
        <begin position="45"/>
        <end position="58"/>
    </location>
</feature>
<keyword evidence="10" id="KW-1185">Reference proteome</keyword>
<evidence type="ECO:0000256" key="6">
    <source>
        <dbReference type="RuleBase" id="RU364113"/>
    </source>
</evidence>
<dbReference type="PANTHER" id="PTHR43327">
    <property type="entry name" value="STOMATIN-LIKE PROTEIN 2, MITOCHONDRIAL"/>
    <property type="match status" value="1"/>
</dbReference>
<evidence type="ECO:0000256" key="7">
    <source>
        <dbReference type="SAM" id="MobiDB-lite"/>
    </source>
</evidence>
<feature type="region of interest" description="Disordered" evidence="7">
    <location>
        <begin position="35"/>
        <end position="83"/>
    </location>
</feature>
<dbReference type="SUPFAM" id="SSF117892">
    <property type="entry name" value="Band 7/SPFH domain"/>
    <property type="match status" value="1"/>
</dbReference>
<keyword evidence="9" id="KW-0645">Protease</keyword>
<dbReference type="SMART" id="SM00244">
    <property type="entry name" value="PHB"/>
    <property type="match status" value="1"/>
</dbReference>
<dbReference type="GO" id="GO:0006508">
    <property type="term" value="P:proteolysis"/>
    <property type="evidence" value="ECO:0007669"/>
    <property type="project" value="UniProtKB-KW"/>
</dbReference>
<dbReference type="Pfam" id="PF01145">
    <property type="entry name" value="Band_7"/>
    <property type="match status" value="1"/>
</dbReference>
<keyword evidence="9" id="KW-0378">Hydrolase</keyword>
<dbReference type="Gene3D" id="3.30.479.30">
    <property type="entry name" value="Band 7 domain"/>
    <property type="match status" value="1"/>
</dbReference>
<dbReference type="CDD" id="cd03404">
    <property type="entry name" value="SPFH_HflK"/>
    <property type="match status" value="1"/>
</dbReference>
<comment type="similarity">
    <text evidence="2 6">Belongs to the band 7/mec-2 family. HflK subfamily.</text>
</comment>
<evidence type="ECO:0000256" key="2">
    <source>
        <dbReference type="ARBA" id="ARBA00006971"/>
    </source>
</evidence>
<comment type="subunit">
    <text evidence="6">HflC and HflK may interact to form a multimeric complex.</text>
</comment>
<dbReference type="EMBL" id="OMOI01000001">
    <property type="protein sequence ID" value="SPF75852.1"/>
    <property type="molecule type" value="Genomic_DNA"/>
</dbReference>
<proteinExistence type="inferred from homology"/>
<keyword evidence="3" id="KW-0812">Transmembrane</keyword>
<reference evidence="10" key="1">
    <citation type="submission" date="2018-03" db="EMBL/GenBank/DDBJ databases">
        <authorList>
            <person name="Rodrigo-Torres L."/>
            <person name="Arahal R. D."/>
            <person name="Lucena T."/>
        </authorList>
    </citation>
    <scope>NUCLEOTIDE SEQUENCE [LARGE SCALE GENOMIC DNA]</scope>
    <source>
        <strain evidence="10">CECT 8811</strain>
    </source>
</reference>
<gene>
    <name evidence="9" type="primary">hflK_1</name>
    <name evidence="9" type="ORF">ALP8811_00846</name>
</gene>
<dbReference type="GO" id="GO:0008233">
    <property type="term" value="F:peptidase activity"/>
    <property type="evidence" value="ECO:0007669"/>
    <property type="project" value="UniProtKB-KW"/>
</dbReference>
<dbReference type="InterPro" id="IPR050710">
    <property type="entry name" value="Band7/mec-2_domain"/>
</dbReference>
<keyword evidence="4" id="KW-1133">Transmembrane helix</keyword>
<evidence type="ECO:0000256" key="3">
    <source>
        <dbReference type="ARBA" id="ARBA00022692"/>
    </source>
</evidence>
<dbReference type="NCBIfam" id="TIGR01933">
    <property type="entry name" value="hflK"/>
    <property type="match status" value="1"/>
</dbReference>
<evidence type="ECO:0000256" key="4">
    <source>
        <dbReference type="ARBA" id="ARBA00022989"/>
    </source>
</evidence>
<dbReference type="GO" id="GO:0016020">
    <property type="term" value="C:membrane"/>
    <property type="evidence" value="ECO:0007669"/>
    <property type="project" value="UniProtKB-SubCell"/>
</dbReference>
<feature type="domain" description="Band 7" evidence="8">
    <location>
        <begin position="140"/>
        <end position="305"/>
    </location>
</feature>
<evidence type="ECO:0000313" key="10">
    <source>
        <dbReference type="Proteomes" id="UP000244911"/>
    </source>
</evidence>
<accession>A0A2R8AIH6</accession>
<evidence type="ECO:0000259" key="8">
    <source>
        <dbReference type="SMART" id="SM00244"/>
    </source>
</evidence>
<comment type="function">
    <text evidence="6">HflC and HflK could encode or regulate a protease.</text>
</comment>
<dbReference type="AlphaFoldDB" id="A0A2R8AIH6"/>
<sequence>MQRYEKGAQCVPFALKFTVQRASYDRETLFLTRKEMDQMASDNGGPWGGGGNRGGSGGRPPSNDDGNRGGNNRPGGDSPQIPEIDELMKKGQEQLRVLMGGRGDGRKGGGQGGQGASGPSIGRGSILLIALVAAAVWVYASFYRVDTSEQSVELLFGERYGVGQEGLNFAPWPVVTKEIYSVTRENVINIGDGTSEGLMLTGDENIVDIDFQVVWNISDIEAFVYNLAEPEDTIQAVSESVMREIIARSLLAPVLTSDRGVIAQELEELIQATLDGYQSGVNIVRVNFDRADPPAEVINSFREVQAAEQTRDTLQKQADAYANRVVAAARGEAAQQLEQAEGYRARVVNEAEGEAARFIAVYDEFAKAPDITRKRLYLETLEKVLSNVDKIILDEGVGGSGGVVPYLPLNELSRKTDQSSGGSN</sequence>
<dbReference type="Proteomes" id="UP000244911">
    <property type="component" value="Unassembled WGS sequence"/>
</dbReference>
<dbReference type="InterPro" id="IPR001107">
    <property type="entry name" value="Band_7"/>
</dbReference>
<dbReference type="InterPro" id="IPR036013">
    <property type="entry name" value="Band_7/SPFH_dom_sf"/>
</dbReference>
<feature type="region of interest" description="Disordered" evidence="7">
    <location>
        <begin position="99"/>
        <end position="118"/>
    </location>
</feature>
<organism evidence="9 10">
    <name type="scientific">Aliiroseovarius pelagivivens</name>
    <dbReference type="NCBI Taxonomy" id="1639690"/>
    <lineage>
        <taxon>Bacteria</taxon>
        <taxon>Pseudomonadati</taxon>
        <taxon>Pseudomonadota</taxon>
        <taxon>Alphaproteobacteria</taxon>
        <taxon>Rhodobacterales</taxon>
        <taxon>Paracoccaceae</taxon>
        <taxon>Aliiroseovarius</taxon>
    </lineage>
</organism>
<keyword evidence="5" id="KW-0472">Membrane</keyword>